<dbReference type="SUPFAM" id="SSF52091">
    <property type="entry name" value="SpoIIaa-like"/>
    <property type="match status" value="1"/>
</dbReference>
<dbReference type="Gene3D" id="3.30.750.24">
    <property type="entry name" value="STAS domain"/>
    <property type="match status" value="1"/>
</dbReference>
<proteinExistence type="predicted"/>
<organism evidence="2 3">
    <name type="scientific">Mycolicibacterium murale</name>
    <dbReference type="NCBI Taxonomy" id="182220"/>
    <lineage>
        <taxon>Bacteria</taxon>
        <taxon>Bacillati</taxon>
        <taxon>Actinomycetota</taxon>
        <taxon>Actinomycetes</taxon>
        <taxon>Mycobacteriales</taxon>
        <taxon>Mycobacteriaceae</taxon>
        <taxon>Mycolicibacterium</taxon>
    </lineage>
</organism>
<dbReference type="SUPFAM" id="SSF55874">
    <property type="entry name" value="ATPase domain of HSP90 chaperone/DNA topoisomerase II/histidine kinase"/>
    <property type="match status" value="1"/>
</dbReference>
<dbReference type="PROSITE" id="PS50801">
    <property type="entry name" value="STAS"/>
    <property type="match status" value="1"/>
</dbReference>
<dbReference type="InterPro" id="IPR050267">
    <property type="entry name" value="Anti-sigma-factor_SerPK"/>
</dbReference>
<dbReference type="Proteomes" id="UP000465241">
    <property type="component" value="Unassembled WGS sequence"/>
</dbReference>
<dbReference type="InterPro" id="IPR036513">
    <property type="entry name" value="STAS_dom_sf"/>
</dbReference>
<reference evidence="2 3" key="1">
    <citation type="journal article" date="2019" name="Emerg. Microbes Infect.">
        <title>Comprehensive subspecies identification of 175 nontuberculous mycobacteria species based on 7547 genomic profiles.</title>
        <authorList>
            <person name="Matsumoto Y."/>
            <person name="Kinjo T."/>
            <person name="Motooka D."/>
            <person name="Nabeya D."/>
            <person name="Jung N."/>
            <person name="Uechi K."/>
            <person name="Horii T."/>
            <person name="Iida T."/>
            <person name="Fujita J."/>
            <person name="Nakamura S."/>
        </authorList>
    </citation>
    <scope>NUCLEOTIDE SEQUENCE [LARGE SCALE GENOMIC DNA]</scope>
    <source>
        <strain evidence="2 3">JCM 13392</strain>
    </source>
</reference>
<comment type="caution">
    <text evidence="2">The sequence shown here is derived from an EMBL/GenBank/DDBJ whole genome shotgun (WGS) entry which is preliminary data.</text>
</comment>
<sequence>MASLTPGPDGGRVTVAAESIAGHAVLRMVGTLDALSYRSVRDRIVKAALEQPRSVIVDIDDLAVPRDSALAVFTAARWLIHEWPGVPLVVVCSQACRRWGLARNGICRYVAVHAHLGAALGAEYPQRCRRRARVTLPGDRGSAALARDFVATWLTRWQRPEMIVTAKVVVTELVQNVLDHTASRPRVRLETDGAIIVVAVEDDDPSPAKMTEKGPGTVGMGLRMVDAVSAGWRNASTANWKVVWAALDAPKRN</sequence>
<feature type="domain" description="STAS" evidence="1">
    <location>
        <begin position="13"/>
        <end position="91"/>
    </location>
</feature>
<dbReference type="Gene3D" id="3.30.565.10">
    <property type="entry name" value="Histidine kinase-like ATPase, C-terminal domain"/>
    <property type="match status" value="1"/>
</dbReference>
<dbReference type="CDD" id="cd16936">
    <property type="entry name" value="HATPase_RsbW-like"/>
    <property type="match status" value="1"/>
</dbReference>
<dbReference type="InterPro" id="IPR036890">
    <property type="entry name" value="HATPase_C_sf"/>
</dbReference>
<name>A0A7I9WR39_9MYCO</name>
<evidence type="ECO:0000313" key="3">
    <source>
        <dbReference type="Proteomes" id="UP000465241"/>
    </source>
</evidence>
<evidence type="ECO:0000259" key="1">
    <source>
        <dbReference type="PROSITE" id="PS50801"/>
    </source>
</evidence>
<dbReference type="RefSeq" id="WP_193490446.1">
    <property type="nucleotide sequence ID" value="NZ_BAAAMC010000034.1"/>
</dbReference>
<dbReference type="AlphaFoldDB" id="A0A7I9WR39"/>
<dbReference type="PANTHER" id="PTHR35526">
    <property type="entry name" value="ANTI-SIGMA-F FACTOR RSBW-RELATED"/>
    <property type="match status" value="1"/>
</dbReference>
<dbReference type="EMBL" id="BLKT01000003">
    <property type="protein sequence ID" value="GFG60214.1"/>
    <property type="molecule type" value="Genomic_DNA"/>
</dbReference>
<keyword evidence="3" id="KW-1185">Reference proteome</keyword>
<dbReference type="InterPro" id="IPR002645">
    <property type="entry name" value="STAS_dom"/>
</dbReference>
<dbReference type="PANTHER" id="PTHR35526:SF3">
    <property type="entry name" value="ANTI-SIGMA-F FACTOR RSBW"/>
    <property type="match status" value="1"/>
</dbReference>
<evidence type="ECO:0000313" key="2">
    <source>
        <dbReference type="EMBL" id="GFG60214.1"/>
    </source>
</evidence>
<protein>
    <submittedName>
        <fullName evidence="2">Sulfate transporter</fullName>
    </submittedName>
</protein>
<gene>
    <name evidence="2" type="ORF">MMUR_43500</name>
</gene>
<accession>A0A7I9WR39</accession>